<evidence type="ECO:0000313" key="2">
    <source>
        <dbReference type="EMBL" id="SCY95115.1"/>
    </source>
</evidence>
<dbReference type="Proteomes" id="UP000199502">
    <property type="component" value="Unassembled WGS sequence"/>
</dbReference>
<evidence type="ECO:0000256" key="1">
    <source>
        <dbReference type="SAM" id="MobiDB-lite"/>
    </source>
</evidence>
<dbReference type="STRING" id="336292.SAMN05660710_03665"/>
<accession>A0A1G5K380</accession>
<dbReference type="OrthoDB" id="9930477at2"/>
<organism evidence="2 3">
    <name type="scientific">Paracoccus tibetensis</name>
    <dbReference type="NCBI Taxonomy" id="336292"/>
    <lineage>
        <taxon>Bacteria</taxon>
        <taxon>Pseudomonadati</taxon>
        <taxon>Pseudomonadota</taxon>
        <taxon>Alphaproteobacteria</taxon>
        <taxon>Rhodobacterales</taxon>
        <taxon>Paracoccaceae</taxon>
        <taxon>Paracoccus</taxon>
    </lineage>
</organism>
<proteinExistence type="predicted"/>
<dbReference type="EMBL" id="FMVT01000021">
    <property type="protein sequence ID" value="SCY95115.1"/>
    <property type="molecule type" value="Genomic_DNA"/>
</dbReference>
<gene>
    <name evidence="2" type="ORF">SAMN05660710_03665</name>
</gene>
<name>A0A1G5K380_9RHOB</name>
<evidence type="ECO:0000313" key="3">
    <source>
        <dbReference type="Proteomes" id="UP000199502"/>
    </source>
</evidence>
<dbReference type="RefSeq" id="WP_139166032.1">
    <property type="nucleotide sequence ID" value="NZ_FMVT01000021.1"/>
</dbReference>
<sequence length="104" mass="11443">MAKKGGFSFDGMVDPEAESPAPIGEVRQRGAGEVARPAPKPEDRAAPARRGRPPKPRTATEARPSFGLDPETHALFKIWLLRRGISMQDYLEDHIRGLVKGEKL</sequence>
<protein>
    <submittedName>
        <fullName evidence="2">Uncharacterized protein</fullName>
    </submittedName>
</protein>
<keyword evidence="3" id="KW-1185">Reference proteome</keyword>
<dbReference type="AlphaFoldDB" id="A0A1G5K380"/>
<reference evidence="2 3" key="1">
    <citation type="submission" date="2016-10" db="EMBL/GenBank/DDBJ databases">
        <authorList>
            <person name="de Groot N.N."/>
        </authorList>
    </citation>
    <scope>NUCLEOTIDE SEQUENCE [LARGE SCALE GENOMIC DNA]</scope>
    <source>
        <strain evidence="2 3">CGMCC 1.8925</strain>
    </source>
</reference>
<feature type="region of interest" description="Disordered" evidence="1">
    <location>
        <begin position="1"/>
        <end position="67"/>
    </location>
</feature>